<comment type="caution">
    <text evidence="1">The sequence shown here is derived from an EMBL/GenBank/DDBJ whole genome shotgun (WGS) entry which is preliminary data.</text>
</comment>
<dbReference type="Proteomes" id="UP001433508">
    <property type="component" value="Unassembled WGS sequence"/>
</dbReference>
<name>A0ACC3T618_LIPKO</name>
<organism evidence="1 2">
    <name type="scientific">Lipomyces kononenkoae</name>
    <name type="common">Yeast</name>
    <dbReference type="NCBI Taxonomy" id="34357"/>
    <lineage>
        <taxon>Eukaryota</taxon>
        <taxon>Fungi</taxon>
        <taxon>Dikarya</taxon>
        <taxon>Ascomycota</taxon>
        <taxon>Saccharomycotina</taxon>
        <taxon>Lipomycetes</taxon>
        <taxon>Lipomycetales</taxon>
        <taxon>Lipomycetaceae</taxon>
        <taxon>Lipomyces</taxon>
    </lineage>
</organism>
<evidence type="ECO:0000313" key="1">
    <source>
        <dbReference type="EMBL" id="KAK9239412.1"/>
    </source>
</evidence>
<proteinExistence type="predicted"/>
<protein>
    <submittedName>
        <fullName evidence="1">Uncharacterized protein</fullName>
    </submittedName>
</protein>
<accession>A0ACC3T618</accession>
<evidence type="ECO:0000313" key="2">
    <source>
        <dbReference type="Proteomes" id="UP001433508"/>
    </source>
</evidence>
<keyword evidence="2" id="KW-1185">Reference proteome</keyword>
<gene>
    <name evidence="1" type="ORF">V1525DRAFT_398005</name>
</gene>
<sequence>MALLCARVAASVVPHPLSGTQQCLSGGSIHIVRHLSSRKYSSRNVSTRHQPRHNLLISSTRQGSSPTHVPRRSFIWRAIKWTLGFNPEHRENEPTFENRFHPWENSPSLVLRNRAATIKALAKCPVTGLNIQFTCPNCGIPTHHSEEVWRADTHHHEQVCEKLMLGNVFEHDIRSGREFPEFEMPPPQDTDVAINFADWDTFLYTRDFHSMDTEFELAHATKVLTYPITVGSILHQGSPYTLASRRLTLEGLKSLAALRYTLYPITPPSQTGSNVDGEALQRSQPIRLFVLGARSESQLPLEIWAQLLFLFNKPNVHIIFIGPEALYDRQKKQYVYNQSAVTERVAPNYTVSFYTDYFHVIHDTHEFAPYDPYFDVFFLFHPGLGAPEAMDQWEKSLPPLLESKCAIFVTGFHEADSKRDWDWVMNKFSDKLDVLMTPGSNTFQSTKWEINDMKPEEPYQVNQQVFAIRGKRYPAVLKDGALAGLHT</sequence>
<reference evidence="2" key="1">
    <citation type="journal article" date="2024" name="Front. Bioeng. Biotechnol.">
        <title>Genome-scale model development and genomic sequencing of the oleaginous clade Lipomyces.</title>
        <authorList>
            <person name="Czajka J.J."/>
            <person name="Han Y."/>
            <person name="Kim J."/>
            <person name="Mondo S.J."/>
            <person name="Hofstad B.A."/>
            <person name="Robles A."/>
            <person name="Haridas S."/>
            <person name="Riley R."/>
            <person name="LaButti K."/>
            <person name="Pangilinan J."/>
            <person name="Andreopoulos W."/>
            <person name="Lipzen A."/>
            <person name="Yan J."/>
            <person name="Wang M."/>
            <person name="Ng V."/>
            <person name="Grigoriev I.V."/>
            <person name="Spatafora J.W."/>
            <person name="Magnuson J.K."/>
            <person name="Baker S.E."/>
            <person name="Pomraning K.R."/>
        </authorList>
    </citation>
    <scope>NUCLEOTIDE SEQUENCE [LARGE SCALE GENOMIC DNA]</scope>
    <source>
        <strain evidence="2">CBS 7786</strain>
    </source>
</reference>
<dbReference type="EMBL" id="MU971346">
    <property type="protein sequence ID" value="KAK9239412.1"/>
    <property type="molecule type" value="Genomic_DNA"/>
</dbReference>